<feature type="domain" description="SOCS box" evidence="1">
    <location>
        <begin position="407"/>
        <end position="450"/>
    </location>
</feature>
<proteinExistence type="predicted"/>
<dbReference type="Gene3D" id="1.10.750.20">
    <property type="entry name" value="SOCS box"/>
    <property type="match status" value="1"/>
</dbReference>
<protein>
    <recommendedName>
        <fullName evidence="1">SOCS box domain-containing protein</fullName>
    </recommendedName>
</protein>
<keyword evidence="3" id="KW-1185">Reference proteome</keyword>
<dbReference type="Proteomes" id="UP001497382">
    <property type="component" value="Unassembled WGS sequence"/>
</dbReference>
<name>A0AAV1YX14_9ARAC</name>
<dbReference type="InterPro" id="IPR001496">
    <property type="entry name" value="SOCS_box"/>
</dbReference>
<dbReference type="SMART" id="SM00969">
    <property type="entry name" value="SOCS_box"/>
    <property type="match status" value="1"/>
</dbReference>
<accession>A0AAV1YX14</accession>
<sequence length="455" mass="52918">MNSSENYYSAAIIIDYEELCLQTVYFKAPNIKETILSLEAFAKECKSIADRNGIEYDTFSLLNFLKNLVMTIPFETVFLDFLVHINYSLYKSRFFDHFKVVLINEYMHHVEKSLSTAIKTATELDGKTLSASIKTSIELDDKDRSISVQAETILKKFLKVFRVLKPDPELSYENLVQYEFLAELLKVCYSVDIQNSHLIVSLLKLTINRYVSDVSGIAYVRQPNYPHGFFKYILNHVTRGKFDLVQYCSKHSGTLWDYSRNFSVMYAASFGNAERVLCLLQHGFDIFPDYEARYSGHGHTHIKEIMSRTNCMVLQMMSRMRLVNSFTSESSPIPENGYYITTPVQEECFRLIWRALPDPYVTRFQLALDISTEYFYLALHAIFRPLRHNRNMILAAMYETCFEDIALGPPEPRDLKHLCRWTIRKRLSQTRSLPSGVFQLGLPKSLERYLNLESD</sequence>
<reference evidence="2 3" key="1">
    <citation type="submission" date="2024-04" db="EMBL/GenBank/DDBJ databases">
        <authorList>
            <person name="Rising A."/>
            <person name="Reimegard J."/>
            <person name="Sonavane S."/>
            <person name="Akerstrom W."/>
            <person name="Nylinder S."/>
            <person name="Hedman E."/>
            <person name="Kallberg Y."/>
        </authorList>
    </citation>
    <scope>NUCLEOTIDE SEQUENCE [LARGE SCALE GENOMIC DNA]</scope>
</reference>
<evidence type="ECO:0000313" key="2">
    <source>
        <dbReference type="EMBL" id="CAL1262448.1"/>
    </source>
</evidence>
<dbReference type="AlphaFoldDB" id="A0AAV1YX14"/>
<dbReference type="Pfam" id="PF07525">
    <property type="entry name" value="SOCS_box"/>
    <property type="match status" value="1"/>
</dbReference>
<dbReference type="GO" id="GO:0035556">
    <property type="term" value="P:intracellular signal transduction"/>
    <property type="evidence" value="ECO:0007669"/>
    <property type="project" value="InterPro"/>
</dbReference>
<dbReference type="PROSITE" id="PS50225">
    <property type="entry name" value="SOCS"/>
    <property type="match status" value="1"/>
</dbReference>
<dbReference type="EMBL" id="CAXIEN010000005">
    <property type="protein sequence ID" value="CAL1262448.1"/>
    <property type="molecule type" value="Genomic_DNA"/>
</dbReference>
<dbReference type="CDD" id="cd03716">
    <property type="entry name" value="SOCS_ASB_like"/>
    <property type="match status" value="1"/>
</dbReference>
<gene>
    <name evidence="2" type="ORF">LARSCL_LOCUS1000</name>
</gene>
<evidence type="ECO:0000313" key="3">
    <source>
        <dbReference type="Proteomes" id="UP001497382"/>
    </source>
</evidence>
<dbReference type="SUPFAM" id="SSF158235">
    <property type="entry name" value="SOCS box-like"/>
    <property type="match status" value="1"/>
</dbReference>
<dbReference type="InterPro" id="IPR036036">
    <property type="entry name" value="SOCS_box-like_dom_sf"/>
</dbReference>
<comment type="caution">
    <text evidence="2">The sequence shown here is derived from an EMBL/GenBank/DDBJ whole genome shotgun (WGS) entry which is preliminary data.</text>
</comment>
<organism evidence="2 3">
    <name type="scientific">Larinioides sclopetarius</name>
    <dbReference type="NCBI Taxonomy" id="280406"/>
    <lineage>
        <taxon>Eukaryota</taxon>
        <taxon>Metazoa</taxon>
        <taxon>Ecdysozoa</taxon>
        <taxon>Arthropoda</taxon>
        <taxon>Chelicerata</taxon>
        <taxon>Arachnida</taxon>
        <taxon>Araneae</taxon>
        <taxon>Araneomorphae</taxon>
        <taxon>Entelegynae</taxon>
        <taxon>Araneoidea</taxon>
        <taxon>Araneidae</taxon>
        <taxon>Larinioides</taxon>
    </lineage>
</organism>
<evidence type="ECO:0000259" key="1">
    <source>
        <dbReference type="PROSITE" id="PS50225"/>
    </source>
</evidence>